<dbReference type="AlphaFoldDB" id="A0A173YWJ7"/>
<protein>
    <submittedName>
        <fullName evidence="2">Archaeal/vacuolar-type H+-ATPase subunit H</fullName>
    </submittedName>
</protein>
<proteinExistence type="predicted"/>
<organism evidence="2 3">
    <name type="scientific">Clostridium disporicum</name>
    <dbReference type="NCBI Taxonomy" id="84024"/>
    <lineage>
        <taxon>Bacteria</taxon>
        <taxon>Bacillati</taxon>
        <taxon>Bacillota</taxon>
        <taxon>Clostridia</taxon>
        <taxon>Eubacteriales</taxon>
        <taxon>Clostridiaceae</taxon>
        <taxon>Clostridium</taxon>
    </lineage>
</organism>
<gene>
    <name evidence="2" type="ORF">ERS852471_00326</name>
</gene>
<sequence length="178" mass="20707">MNKLELNIIDLLEYLQEMLDSSAKMPITGKVMVDKKEFKEVIDQVINYLPDQLKKAEWVMNEKDRILSEAQKEFEIARRESAQLMKEKVENHDLVKEAKIRANEIIALAQRDAKAIRVGSREYSNEILLELDKEVENKKIELITAMQESFEKAAKEIDEKLSDTGKIIKENIAELRNM</sequence>
<dbReference type="EMBL" id="CYZX01000002">
    <property type="protein sequence ID" value="CUN67910.1"/>
    <property type="molecule type" value="Genomic_DNA"/>
</dbReference>
<dbReference type="RefSeq" id="WP_055263269.1">
    <property type="nucleotide sequence ID" value="NZ_CABIXQ010000002.1"/>
</dbReference>
<evidence type="ECO:0000313" key="2">
    <source>
        <dbReference type="EMBL" id="CUN67910.1"/>
    </source>
</evidence>
<feature type="coiled-coil region" evidence="1">
    <location>
        <begin position="53"/>
        <end position="87"/>
    </location>
</feature>
<dbReference type="Proteomes" id="UP000095594">
    <property type="component" value="Unassembled WGS sequence"/>
</dbReference>
<keyword evidence="1" id="KW-0175">Coiled coil</keyword>
<reference evidence="2 3" key="1">
    <citation type="submission" date="2015-09" db="EMBL/GenBank/DDBJ databases">
        <authorList>
            <consortium name="Pathogen Informatics"/>
        </authorList>
    </citation>
    <scope>NUCLEOTIDE SEQUENCE [LARGE SCALE GENOMIC DNA]</scope>
    <source>
        <strain evidence="2 3">2789STDY5834856</strain>
    </source>
</reference>
<evidence type="ECO:0000313" key="3">
    <source>
        <dbReference type="Proteomes" id="UP000095594"/>
    </source>
</evidence>
<accession>A0A173YWJ7</accession>
<name>A0A173YWJ7_9CLOT</name>
<dbReference type="OrthoDB" id="1690557at2"/>
<evidence type="ECO:0000256" key="1">
    <source>
        <dbReference type="SAM" id="Coils"/>
    </source>
</evidence>